<proteinExistence type="inferred from homology"/>
<dbReference type="InterPro" id="IPR025845">
    <property type="entry name" value="Thg1_C_dom"/>
</dbReference>
<dbReference type="GO" id="GO:0016779">
    <property type="term" value="F:nucleotidyltransferase activity"/>
    <property type="evidence" value="ECO:0007669"/>
    <property type="project" value="UniProtKB-KW"/>
</dbReference>
<evidence type="ECO:0000256" key="8">
    <source>
        <dbReference type="ARBA" id="ARBA00022741"/>
    </source>
</evidence>
<evidence type="ECO:0000256" key="5">
    <source>
        <dbReference type="ARBA" id="ARBA00022694"/>
    </source>
</evidence>
<keyword evidence="8" id="KW-0547">Nucleotide-binding</keyword>
<keyword evidence="14" id="KW-1185">Reference proteome</keyword>
<keyword evidence="6 13" id="KW-0548">Nucleotidyltransferase</keyword>
<feature type="domain" description="tRNAHis guanylyltransferase catalytic" evidence="11">
    <location>
        <begin position="9"/>
        <end position="128"/>
    </location>
</feature>
<comment type="similarity">
    <text evidence="2">Belongs to the tRNA(His) guanylyltransferase family.</text>
</comment>
<evidence type="ECO:0000256" key="10">
    <source>
        <dbReference type="ARBA" id="ARBA00023134"/>
    </source>
</evidence>
<evidence type="ECO:0000256" key="9">
    <source>
        <dbReference type="ARBA" id="ARBA00022842"/>
    </source>
</evidence>
<dbReference type="InterPro" id="IPR038469">
    <property type="entry name" value="tRNAHis_GuaTrfase_Thg1_sf"/>
</dbReference>
<dbReference type="Pfam" id="PF04446">
    <property type="entry name" value="Thg1"/>
    <property type="match status" value="1"/>
</dbReference>
<keyword evidence="10" id="KW-0342">GTP-binding</keyword>
<gene>
    <name evidence="13" type="ORF">ACFFVF_16825</name>
</gene>
<dbReference type="EC" id="2.7.7.79" evidence="3"/>
<comment type="caution">
    <text evidence="13">The sequence shown here is derived from an EMBL/GenBank/DDBJ whole genome shotgun (WGS) entry which is preliminary data.</text>
</comment>
<dbReference type="InterPro" id="IPR007537">
    <property type="entry name" value="tRNAHis_GuaTrfase_Thg1"/>
</dbReference>
<dbReference type="Proteomes" id="UP001589607">
    <property type="component" value="Unassembled WGS sequence"/>
</dbReference>
<organism evidence="13 14">
    <name type="scientific">Flavobacterium jumunjinense</name>
    <dbReference type="NCBI Taxonomy" id="998845"/>
    <lineage>
        <taxon>Bacteria</taxon>
        <taxon>Pseudomonadati</taxon>
        <taxon>Bacteroidota</taxon>
        <taxon>Flavobacteriia</taxon>
        <taxon>Flavobacteriales</taxon>
        <taxon>Flavobacteriaceae</taxon>
        <taxon>Flavobacterium</taxon>
    </lineage>
</organism>
<dbReference type="Gene3D" id="3.30.70.3000">
    <property type="match status" value="1"/>
</dbReference>
<evidence type="ECO:0000256" key="6">
    <source>
        <dbReference type="ARBA" id="ARBA00022695"/>
    </source>
</evidence>
<dbReference type="RefSeq" id="WP_236456271.1">
    <property type="nucleotide sequence ID" value="NZ_CBCSGE010000024.1"/>
</dbReference>
<name>A0ABV5GS09_9FLAO</name>
<evidence type="ECO:0000256" key="7">
    <source>
        <dbReference type="ARBA" id="ARBA00022723"/>
    </source>
</evidence>
<dbReference type="PANTHER" id="PTHR12729:SF6">
    <property type="entry name" value="TRNA(HIS) GUANYLYLTRANSFERASE-RELATED"/>
    <property type="match status" value="1"/>
</dbReference>
<evidence type="ECO:0000313" key="13">
    <source>
        <dbReference type="EMBL" id="MFB9098179.1"/>
    </source>
</evidence>
<keyword evidence="9" id="KW-0460">Magnesium</keyword>
<keyword evidence="5" id="KW-0819">tRNA processing</keyword>
<evidence type="ECO:0000256" key="4">
    <source>
        <dbReference type="ARBA" id="ARBA00022679"/>
    </source>
</evidence>
<evidence type="ECO:0000259" key="12">
    <source>
        <dbReference type="Pfam" id="PF14413"/>
    </source>
</evidence>
<evidence type="ECO:0000256" key="2">
    <source>
        <dbReference type="ARBA" id="ARBA00010113"/>
    </source>
</evidence>
<protein>
    <recommendedName>
        <fullName evidence="3">tRNA(His) guanylyltransferase</fullName>
        <ecNumber evidence="3">2.7.7.79</ecNumber>
    </recommendedName>
</protein>
<dbReference type="Pfam" id="PF14413">
    <property type="entry name" value="Thg1C"/>
    <property type="match status" value="1"/>
</dbReference>
<keyword evidence="7" id="KW-0479">Metal-binding</keyword>
<reference evidence="13 14" key="1">
    <citation type="submission" date="2024-09" db="EMBL/GenBank/DDBJ databases">
        <authorList>
            <person name="Sun Q."/>
            <person name="Mori K."/>
        </authorList>
    </citation>
    <scope>NUCLEOTIDE SEQUENCE [LARGE SCALE GENOMIC DNA]</scope>
    <source>
        <strain evidence="13 14">CECT 7955</strain>
    </source>
</reference>
<evidence type="ECO:0000313" key="14">
    <source>
        <dbReference type="Proteomes" id="UP001589607"/>
    </source>
</evidence>
<comment type="cofactor">
    <cofactor evidence="1">
        <name>Mg(2+)</name>
        <dbReference type="ChEBI" id="CHEBI:18420"/>
    </cofactor>
</comment>
<dbReference type="PANTHER" id="PTHR12729">
    <property type="entry name" value="TRNA(HIS) GUANYLYLTRANSFERASE-RELATED"/>
    <property type="match status" value="1"/>
</dbReference>
<evidence type="ECO:0000256" key="1">
    <source>
        <dbReference type="ARBA" id="ARBA00001946"/>
    </source>
</evidence>
<keyword evidence="4" id="KW-0808">Transferase</keyword>
<feature type="domain" description="Thg1 C-terminal" evidence="12">
    <location>
        <begin position="134"/>
        <end position="222"/>
    </location>
</feature>
<dbReference type="InterPro" id="IPR024956">
    <property type="entry name" value="tRNAHis_GuaTrfase_cat"/>
</dbReference>
<evidence type="ECO:0000256" key="3">
    <source>
        <dbReference type="ARBA" id="ARBA00012511"/>
    </source>
</evidence>
<dbReference type="EMBL" id="JBHMEY010000067">
    <property type="protein sequence ID" value="MFB9098179.1"/>
    <property type="molecule type" value="Genomic_DNA"/>
</dbReference>
<evidence type="ECO:0000259" key="11">
    <source>
        <dbReference type="Pfam" id="PF04446"/>
    </source>
</evidence>
<sequence length="253" mass="29734">MKFEAIDAKMRKNETLFDQHVLPDNYIIVRLDGKGFTKLTKESLDLEKPFDIRFHDAMVATTKHLLTVGFKVIYAYTQSDEISLLIDKDDKTFNRKVRKINSVLAGEASAFFSMFFNKLSVLDCRTICIPNIEMVLDYFCWRQEDAHRNSLSAYCYWTLREKGDSYIDATKKIEKLSTAAKNELLFQHGINYNNVPSWQKRGVSMFYKRIDKKGINPINQEEIEYTRKEIFLDTELLIREEYREFLLKIITSG</sequence>
<accession>A0ABV5GS09</accession>